<name>A0A7L9WK27_9RHOB</name>
<dbReference type="EMBL" id="CP045201">
    <property type="protein sequence ID" value="QOL79726.1"/>
    <property type="molecule type" value="Genomic_DNA"/>
</dbReference>
<dbReference type="Pfam" id="PF11927">
    <property type="entry name" value="HODM_asu-like"/>
    <property type="match status" value="1"/>
</dbReference>
<sequence>MREILQSRLPYDIPQRLPGTAPMDPADWIMVDDAFAPQMALRDALIAERPAEVLALDVEARPAAEELLAVVLGVLSGRGDYSVAAADSVTRPDGVTVPLERDAPMRTLGRLVQQDLCLMEKRGGEEHVLTAAVLCFPAYWTLAEKFLRPMTAIHTPVPEYDAALARRVQRLFDGIQVGRPMWRANELRRSDPGLFQPRPEAAEREHRVAPEGPYLRSERQSLWRLEQTRAVVFGIHTHMVRLPL</sequence>
<dbReference type="Proteomes" id="UP000594118">
    <property type="component" value="Chromosome"/>
</dbReference>
<proteinExistence type="predicted"/>
<dbReference type="KEGG" id="pshq:F3W81_02160"/>
<evidence type="ECO:0000313" key="1">
    <source>
        <dbReference type="EMBL" id="QOL79726.1"/>
    </source>
</evidence>
<protein>
    <submittedName>
        <fullName evidence="1">DUF3445 domain-containing protein</fullName>
    </submittedName>
</protein>
<evidence type="ECO:0000313" key="2">
    <source>
        <dbReference type="Proteomes" id="UP000594118"/>
    </source>
</evidence>
<dbReference type="InterPro" id="IPR021848">
    <property type="entry name" value="HODM_asu-like"/>
</dbReference>
<gene>
    <name evidence="1" type="ORF">F3W81_02160</name>
</gene>
<dbReference type="AlphaFoldDB" id="A0A7L9WK27"/>
<reference evidence="1 2" key="1">
    <citation type="submission" date="2019-10" db="EMBL/GenBank/DDBJ databases">
        <title>Pseudopuniceibacterium sp. HQ09 islated from Antarctica.</title>
        <authorList>
            <person name="Liao L."/>
            <person name="Su S."/>
            <person name="Chen B."/>
            <person name="Yu Y."/>
        </authorList>
    </citation>
    <scope>NUCLEOTIDE SEQUENCE [LARGE SCALE GENOMIC DNA]</scope>
    <source>
        <strain evidence="1 2">HQ09</strain>
    </source>
</reference>
<dbReference type="RefSeq" id="WP_193082042.1">
    <property type="nucleotide sequence ID" value="NZ_CP045201.1"/>
</dbReference>
<accession>A0A7L9WK27</accession>
<keyword evidence="2" id="KW-1185">Reference proteome</keyword>
<organism evidence="1 2">
    <name type="scientific">Pseudooceanicola spongiae</name>
    <dbReference type="NCBI Taxonomy" id="2613965"/>
    <lineage>
        <taxon>Bacteria</taxon>
        <taxon>Pseudomonadati</taxon>
        <taxon>Pseudomonadota</taxon>
        <taxon>Alphaproteobacteria</taxon>
        <taxon>Rhodobacterales</taxon>
        <taxon>Paracoccaceae</taxon>
        <taxon>Pseudooceanicola</taxon>
    </lineage>
</organism>